<dbReference type="PANTHER" id="PTHR37946">
    <property type="entry name" value="SLL1969 PROTEIN"/>
    <property type="match status" value="1"/>
</dbReference>
<feature type="domain" description="GPI inositol-deacylase PGAP1-like alpha/beta" evidence="2">
    <location>
        <begin position="229"/>
        <end position="272"/>
    </location>
</feature>
<dbReference type="Pfam" id="PF07819">
    <property type="entry name" value="PGAP1"/>
    <property type="match status" value="1"/>
</dbReference>
<dbReference type="OrthoDB" id="556502at2"/>
<dbReference type="Gene3D" id="3.40.50.1820">
    <property type="entry name" value="alpha/beta hydrolase"/>
    <property type="match status" value="1"/>
</dbReference>
<dbReference type="EMBL" id="SJPN01000005">
    <property type="protein sequence ID" value="TWU01184.1"/>
    <property type="molecule type" value="Genomic_DNA"/>
</dbReference>
<evidence type="ECO:0000313" key="4">
    <source>
        <dbReference type="Proteomes" id="UP000320176"/>
    </source>
</evidence>
<proteinExistence type="predicted"/>
<evidence type="ECO:0000259" key="2">
    <source>
        <dbReference type="Pfam" id="PF07819"/>
    </source>
</evidence>
<dbReference type="InterPro" id="IPR029058">
    <property type="entry name" value="AB_hydrolase_fold"/>
</dbReference>
<dbReference type="SUPFAM" id="SSF53474">
    <property type="entry name" value="alpha/beta-Hydrolases"/>
    <property type="match status" value="1"/>
</dbReference>
<accession>A0A5C6ASK8</accession>
<dbReference type="InterPro" id="IPR012908">
    <property type="entry name" value="PGAP1-ab_dom-like"/>
</dbReference>
<feature type="signal peptide" evidence="1">
    <location>
        <begin position="1"/>
        <end position="34"/>
    </location>
</feature>
<reference evidence="3 4" key="1">
    <citation type="submission" date="2019-02" db="EMBL/GenBank/DDBJ databases">
        <title>Deep-cultivation of Planctomycetes and their phenomic and genomic characterization uncovers novel biology.</title>
        <authorList>
            <person name="Wiegand S."/>
            <person name="Jogler M."/>
            <person name="Boedeker C."/>
            <person name="Pinto D."/>
            <person name="Vollmers J."/>
            <person name="Rivas-Marin E."/>
            <person name="Kohn T."/>
            <person name="Peeters S.H."/>
            <person name="Heuer A."/>
            <person name="Rast P."/>
            <person name="Oberbeckmann S."/>
            <person name="Bunk B."/>
            <person name="Jeske O."/>
            <person name="Meyerdierks A."/>
            <person name="Storesund J.E."/>
            <person name="Kallscheuer N."/>
            <person name="Luecker S."/>
            <person name="Lage O.M."/>
            <person name="Pohl T."/>
            <person name="Merkel B.J."/>
            <person name="Hornburger P."/>
            <person name="Mueller R.-W."/>
            <person name="Bruemmer F."/>
            <person name="Labrenz M."/>
            <person name="Spormann A.M."/>
            <person name="Op Den Camp H."/>
            <person name="Overmann J."/>
            <person name="Amann R."/>
            <person name="Jetten M.S.M."/>
            <person name="Mascher T."/>
            <person name="Medema M.H."/>
            <person name="Devos D.P."/>
            <person name="Kaster A.-K."/>
            <person name="Ovreas L."/>
            <person name="Rohde M."/>
            <person name="Galperin M.Y."/>
            <person name="Jogler C."/>
        </authorList>
    </citation>
    <scope>NUCLEOTIDE SEQUENCE [LARGE SCALE GENOMIC DNA]</scope>
    <source>
        <strain evidence="3 4">Pla52n</strain>
    </source>
</reference>
<sequence length="437" mass="47513" precursor="true">MSVPAKARVWRIAAPLASSLVIFFLFQSSTTAWAQMKNTSVANSPSDLIEIQVPIRDGKIVWADVAEQVAQSVKLDRASVAKLFPSGSLDAHAPATVFALIGMDLAFGDAMSVRLVTDRLGETCLQLRCSREVLGLSQRNGERRPASIGLDSDWKERTSSVGGRQRPLIVCLHGLKSHGERFAALRNFLRQDGYATASLSYDDRQSIHESASELSRLIRNELAGSDGLPPIVLVGHSMGGLVAREWTEDPALAGESVVGLITVGTPHQGSNWAAMPPLLDLFFVDDFDASDILDVLLHQPSEPGLRDLVPDSEFLRTLNARPRRSDVSYLTIAGTASPVSETEVSQLRDLLRSLDTDGGFVRVIRPRIAPLLDSFDEVIQGKGDGVVSVESASLTGVDKPLIVNRSHIDFFQPSASPNRQPVWNAIRAHLDTCSRPR</sequence>
<organism evidence="3 4">
    <name type="scientific">Stieleria varia</name>
    <dbReference type="NCBI Taxonomy" id="2528005"/>
    <lineage>
        <taxon>Bacteria</taxon>
        <taxon>Pseudomonadati</taxon>
        <taxon>Planctomycetota</taxon>
        <taxon>Planctomycetia</taxon>
        <taxon>Pirellulales</taxon>
        <taxon>Pirellulaceae</taxon>
        <taxon>Stieleria</taxon>
    </lineage>
</organism>
<comment type="caution">
    <text evidence="3">The sequence shown here is derived from an EMBL/GenBank/DDBJ whole genome shotgun (WGS) entry which is preliminary data.</text>
</comment>
<protein>
    <submittedName>
        <fullName evidence="3">Alpha/beta hydrolase family protein</fullName>
    </submittedName>
</protein>
<keyword evidence="3" id="KW-0378">Hydrolase</keyword>
<evidence type="ECO:0000313" key="3">
    <source>
        <dbReference type="EMBL" id="TWU01184.1"/>
    </source>
</evidence>
<dbReference type="AlphaFoldDB" id="A0A5C6ASK8"/>
<dbReference type="PANTHER" id="PTHR37946:SF1">
    <property type="entry name" value="SLL1969 PROTEIN"/>
    <property type="match status" value="1"/>
</dbReference>
<name>A0A5C6ASK8_9BACT</name>
<dbReference type="GO" id="GO:0016788">
    <property type="term" value="F:hydrolase activity, acting on ester bonds"/>
    <property type="evidence" value="ECO:0007669"/>
    <property type="project" value="InterPro"/>
</dbReference>
<evidence type="ECO:0000256" key="1">
    <source>
        <dbReference type="SAM" id="SignalP"/>
    </source>
</evidence>
<feature type="chain" id="PRO_5023038525" evidence="1">
    <location>
        <begin position="35"/>
        <end position="437"/>
    </location>
</feature>
<keyword evidence="1" id="KW-0732">Signal</keyword>
<keyword evidence="4" id="KW-1185">Reference proteome</keyword>
<gene>
    <name evidence="3" type="ORF">Pla52n_45560</name>
</gene>
<dbReference type="RefSeq" id="WP_146521652.1">
    <property type="nucleotide sequence ID" value="NZ_CP151726.1"/>
</dbReference>
<dbReference type="Proteomes" id="UP000320176">
    <property type="component" value="Unassembled WGS sequence"/>
</dbReference>